<sequence>MTDITIRHSETHDVDAIRQIVAHPAVYMNTLQQPFPSHEKWQQRLERLHEQGVSLVAELDGAVVGHLALHPEQNPRRRHAASLGMMVDASHHGRGIGGRLLAAAIELAENWLNVTRLELTVFVDNPAAIALYEKHGFRIEGEAPDYALRDGAYASVYQMARIKGRQ</sequence>
<accession>A0AA41JGV4</accession>
<dbReference type="PANTHER" id="PTHR43328">
    <property type="entry name" value="ACETYLTRANSFERASE-RELATED"/>
    <property type="match status" value="1"/>
</dbReference>
<dbReference type="EC" id="2.3.1.-" evidence="2"/>
<dbReference type="PANTHER" id="PTHR43328:SF1">
    <property type="entry name" value="N-ACETYLTRANSFERASE DOMAIN-CONTAINING PROTEIN"/>
    <property type="match status" value="1"/>
</dbReference>
<comment type="caution">
    <text evidence="2">The sequence shown here is derived from an EMBL/GenBank/DDBJ whole genome shotgun (WGS) entry which is preliminary data.</text>
</comment>
<dbReference type="Pfam" id="PF00583">
    <property type="entry name" value="Acetyltransf_1"/>
    <property type="match status" value="1"/>
</dbReference>
<dbReference type="RefSeq" id="WP_105784677.1">
    <property type="nucleotide sequence ID" value="NZ_CADEPS010000002.1"/>
</dbReference>
<keyword evidence="2" id="KW-0012">Acyltransferase</keyword>
<dbReference type="SUPFAM" id="SSF55729">
    <property type="entry name" value="Acyl-CoA N-acyltransferases (Nat)"/>
    <property type="match status" value="1"/>
</dbReference>
<dbReference type="CDD" id="cd04301">
    <property type="entry name" value="NAT_SF"/>
    <property type="match status" value="1"/>
</dbReference>
<protein>
    <submittedName>
        <fullName evidence="2">GNAT family N-acetyltransferase</fullName>
        <ecNumber evidence="2">2.3.1.-</ecNumber>
    </submittedName>
</protein>
<dbReference type="EMBL" id="JAGSVG010000001">
    <property type="protein sequence ID" value="MBR8127629.1"/>
    <property type="molecule type" value="Genomic_DNA"/>
</dbReference>
<evidence type="ECO:0000313" key="2">
    <source>
        <dbReference type="EMBL" id="MBR8127629.1"/>
    </source>
</evidence>
<organism evidence="2 3">
    <name type="scientific">Burkholderia ambifaria</name>
    <dbReference type="NCBI Taxonomy" id="152480"/>
    <lineage>
        <taxon>Bacteria</taxon>
        <taxon>Pseudomonadati</taxon>
        <taxon>Pseudomonadota</taxon>
        <taxon>Betaproteobacteria</taxon>
        <taxon>Burkholderiales</taxon>
        <taxon>Burkholderiaceae</taxon>
        <taxon>Burkholderia</taxon>
        <taxon>Burkholderia cepacia complex</taxon>
    </lineage>
</organism>
<dbReference type="Proteomes" id="UP000682266">
    <property type="component" value="Unassembled WGS sequence"/>
</dbReference>
<dbReference type="PROSITE" id="PS51186">
    <property type="entry name" value="GNAT"/>
    <property type="match status" value="1"/>
</dbReference>
<gene>
    <name evidence="2" type="ORF">KDW93_01255</name>
</gene>
<evidence type="ECO:0000313" key="3">
    <source>
        <dbReference type="Proteomes" id="UP000682266"/>
    </source>
</evidence>
<evidence type="ECO:0000259" key="1">
    <source>
        <dbReference type="PROSITE" id="PS51186"/>
    </source>
</evidence>
<keyword evidence="2" id="KW-0808">Transferase</keyword>
<dbReference type="GO" id="GO:0016747">
    <property type="term" value="F:acyltransferase activity, transferring groups other than amino-acyl groups"/>
    <property type="evidence" value="ECO:0007669"/>
    <property type="project" value="InterPro"/>
</dbReference>
<name>A0AA41JGV4_9BURK</name>
<reference evidence="2" key="1">
    <citation type="submission" date="2021-04" db="EMBL/GenBank/DDBJ databases">
        <title>A collection of bacterial strains from the Burkholderia cepacia Research Laboratory and Repository.</title>
        <authorList>
            <person name="Lipuma J."/>
            <person name="Spilker T."/>
        </authorList>
    </citation>
    <scope>NUCLEOTIDE SEQUENCE</scope>
    <source>
        <strain evidence="2">AU36012</strain>
    </source>
</reference>
<dbReference type="Gene3D" id="3.40.630.30">
    <property type="match status" value="1"/>
</dbReference>
<dbReference type="AlphaFoldDB" id="A0AA41JGV4"/>
<dbReference type="InterPro" id="IPR016181">
    <property type="entry name" value="Acyl_CoA_acyltransferase"/>
</dbReference>
<proteinExistence type="predicted"/>
<feature type="domain" description="N-acetyltransferase" evidence="1">
    <location>
        <begin position="4"/>
        <end position="160"/>
    </location>
</feature>
<dbReference type="InterPro" id="IPR000182">
    <property type="entry name" value="GNAT_dom"/>
</dbReference>